<organism evidence="2 3">
    <name type="scientific">Catenulispora subtropica</name>
    <dbReference type="NCBI Taxonomy" id="450798"/>
    <lineage>
        <taxon>Bacteria</taxon>
        <taxon>Bacillati</taxon>
        <taxon>Actinomycetota</taxon>
        <taxon>Actinomycetes</taxon>
        <taxon>Catenulisporales</taxon>
        <taxon>Catenulisporaceae</taxon>
        <taxon>Catenulispora</taxon>
    </lineage>
</organism>
<evidence type="ECO:0000313" key="2">
    <source>
        <dbReference type="EMBL" id="GAA1994503.1"/>
    </source>
</evidence>
<evidence type="ECO:0000256" key="1">
    <source>
        <dbReference type="SAM" id="MobiDB-lite"/>
    </source>
</evidence>
<dbReference type="EMBL" id="BAAAQM010000052">
    <property type="protein sequence ID" value="GAA1994503.1"/>
    <property type="molecule type" value="Genomic_DNA"/>
</dbReference>
<sequence length="85" mass="8893">MVVRAVVTIVPSRAIMKAASEVRVRTQRCATVIGGFAGGCVDGFGAVAVLMPMVTARAAGNGRRDRAHFPGRAESVLPRAHPCHP</sequence>
<accession>A0ABN2SY85</accession>
<feature type="region of interest" description="Disordered" evidence="1">
    <location>
        <begin position="63"/>
        <end position="85"/>
    </location>
</feature>
<evidence type="ECO:0000313" key="3">
    <source>
        <dbReference type="Proteomes" id="UP001499854"/>
    </source>
</evidence>
<gene>
    <name evidence="2" type="ORF">GCM10009838_68490</name>
</gene>
<dbReference type="Proteomes" id="UP001499854">
    <property type="component" value="Unassembled WGS sequence"/>
</dbReference>
<comment type="caution">
    <text evidence="2">The sequence shown here is derived from an EMBL/GenBank/DDBJ whole genome shotgun (WGS) entry which is preliminary data.</text>
</comment>
<reference evidence="2 3" key="1">
    <citation type="journal article" date="2019" name="Int. J. Syst. Evol. Microbiol.">
        <title>The Global Catalogue of Microorganisms (GCM) 10K type strain sequencing project: providing services to taxonomists for standard genome sequencing and annotation.</title>
        <authorList>
            <consortium name="The Broad Institute Genomics Platform"/>
            <consortium name="The Broad Institute Genome Sequencing Center for Infectious Disease"/>
            <person name="Wu L."/>
            <person name="Ma J."/>
        </authorList>
    </citation>
    <scope>NUCLEOTIDE SEQUENCE [LARGE SCALE GENOMIC DNA]</scope>
    <source>
        <strain evidence="2 3">JCM 16013</strain>
    </source>
</reference>
<name>A0ABN2SY85_9ACTN</name>
<keyword evidence="3" id="KW-1185">Reference proteome</keyword>
<protein>
    <submittedName>
        <fullName evidence="2">Uncharacterized protein</fullName>
    </submittedName>
</protein>
<proteinExistence type="predicted"/>